<dbReference type="PANTHER" id="PTHR10039">
    <property type="entry name" value="AMELOGENIN"/>
    <property type="match status" value="1"/>
</dbReference>
<gene>
    <name evidence="5" type="ORF">QBC34DRAFT_408623</name>
</gene>
<reference evidence="5" key="2">
    <citation type="submission" date="2023-05" db="EMBL/GenBank/DDBJ databases">
        <authorList>
            <consortium name="Lawrence Berkeley National Laboratory"/>
            <person name="Steindorff A."/>
            <person name="Hensen N."/>
            <person name="Bonometti L."/>
            <person name="Westerberg I."/>
            <person name="Brannstrom I.O."/>
            <person name="Guillou S."/>
            <person name="Cros-Aarteil S."/>
            <person name="Calhoun S."/>
            <person name="Haridas S."/>
            <person name="Kuo A."/>
            <person name="Mondo S."/>
            <person name="Pangilinan J."/>
            <person name="Riley R."/>
            <person name="Labutti K."/>
            <person name="Andreopoulos B."/>
            <person name="Lipzen A."/>
            <person name="Chen C."/>
            <person name="Yanf M."/>
            <person name="Daum C."/>
            <person name="Ng V."/>
            <person name="Clum A."/>
            <person name="Ohm R."/>
            <person name="Martin F."/>
            <person name="Silar P."/>
            <person name="Natvig D."/>
            <person name="Lalanne C."/>
            <person name="Gautier V."/>
            <person name="Ament-Velasquez S.L."/>
            <person name="Kruys A."/>
            <person name="Hutchinson M.I."/>
            <person name="Powell A.J."/>
            <person name="Barry K."/>
            <person name="Miller A.N."/>
            <person name="Grigoriev I.V."/>
            <person name="Debuchy R."/>
            <person name="Gladieux P."/>
            <person name="Thoren M.H."/>
            <person name="Johannesson H."/>
        </authorList>
    </citation>
    <scope>NUCLEOTIDE SEQUENCE</scope>
    <source>
        <strain evidence="5">PSN243</strain>
    </source>
</reference>
<evidence type="ECO:0000259" key="3">
    <source>
        <dbReference type="Pfam" id="PF24809"/>
    </source>
</evidence>
<name>A0AAV9GGS7_9PEZI</name>
<sequence length="539" mass="60958">MAQLGLRQDKTSLTIESIPPGSTNQGLESALSHQNWYLTGIDLCFYAPAQEACTVSKERLDKLNLQDEDRRLAETASKHDIKPGKIIEKLLEIQAEMEKKTTRRASTKTVSKFVNTFSAFADKASSIVMVLLPQSPEYTVTLGVLFLLFKAVVTKKDREDALVKLIESISQRLPMTEFYKTIFPSNAIKASVARIYAHMTKILDEALVYFRGWRLTRLVDAFLNNASKFDDLLDDLDNEYKTMHELKDATHIVQTASIVDIVSETGRAMANLRDNFESQTSAINLSMSIINSKLHSLTAQTNLMLRFDMTKHARSLQEVLLGDAPDAAEELDTVVARGFKLSQKDHWENNGALHDIAYWSENERNLLLWIGGASGNQDSWVTETSVDIIRALEPRMVPVLFAFCDQPDEHRPTVMGLVRRLLSQLLDLRPELAYSRPDLCDTWRLKKRASTFDKLFEVFEQLAAQVPDLFIVIDRVDGCEADVSAGVISHLLPRLIDMSLRHRDVTVIMTSVYNPPDEIASLEFFPMYIDTGKRVARQL</sequence>
<dbReference type="AlphaFoldDB" id="A0AAV9GGS7"/>
<dbReference type="Proteomes" id="UP001321760">
    <property type="component" value="Unassembled WGS sequence"/>
</dbReference>
<protein>
    <recommendedName>
        <fullName evidence="7">Fungal STAND N-terminal Goodbye domain-containing protein</fullName>
    </recommendedName>
</protein>
<dbReference type="InterPro" id="IPR056125">
    <property type="entry name" value="DUF7708"/>
</dbReference>
<comment type="caution">
    <text evidence="5">The sequence shown here is derived from an EMBL/GenBank/DDBJ whole genome shotgun (WGS) entry which is preliminary data.</text>
</comment>
<feature type="compositionally biased region" description="Polar residues" evidence="2">
    <location>
        <begin position="11"/>
        <end position="26"/>
    </location>
</feature>
<dbReference type="Pfam" id="PF24809">
    <property type="entry name" value="DUF7708"/>
    <property type="match status" value="1"/>
</dbReference>
<evidence type="ECO:0008006" key="7">
    <source>
        <dbReference type="Google" id="ProtNLM"/>
    </source>
</evidence>
<reference evidence="5" key="1">
    <citation type="journal article" date="2023" name="Mol. Phylogenet. Evol.">
        <title>Genome-scale phylogeny and comparative genomics of the fungal order Sordariales.</title>
        <authorList>
            <person name="Hensen N."/>
            <person name="Bonometti L."/>
            <person name="Westerberg I."/>
            <person name="Brannstrom I.O."/>
            <person name="Guillou S."/>
            <person name="Cros-Aarteil S."/>
            <person name="Calhoun S."/>
            <person name="Haridas S."/>
            <person name="Kuo A."/>
            <person name="Mondo S."/>
            <person name="Pangilinan J."/>
            <person name="Riley R."/>
            <person name="LaButti K."/>
            <person name="Andreopoulos B."/>
            <person name="Lipzen A."/>
            <person name="Chen C."/>
            <person name="Yan M."/>
            <person name="Daum C."/>
            <person name="Ng V."/>
            <person name="Clum A."/>
            <person name="Steindorff A."/>
            <person name="Ohm R.A."/>
            <person name="Martin F."/>
            <person name="Silar P."/>
            <person name="Natvig D.O."/>
            <person name="Lalanne C."/>
            <person name="Gautier V."/>
            <person name="Ament-Velasquez S.L."/>
            <person name="Kruys A."/>
            <person name="Hutchinson M.I."/>
            <person name="Powell A.J."/>
            <person name="Barry K."/>
            <person name="Miller A.N."/>
            <person name="Grigoriev I.V."/>
            <person name="Debuchy R."/>
            <person name="Gladieux P."/>
            <person name="Hiltunen Thoren M."/>
            <person name="Johannesson H."/>
        </authorList>
    </citation>
    <scope>NUCLEOTIDE SEQUENCE</scope>
    <source>
        <strain evidence="5">PSN243</strain>
    </source>
</reference>
<evidence type="ECO:0000259" key="4">
    <source>
        <dbReference type="Pfam" id="PF24883"/>
    </source>
</evidence>
<dbReference type="InterPro" id="IPR056884">
    <property type="entry name" value="NPHP3-like_N"/>
</dbReference>
<dbReference type="EMBL" id="MU865946">
    <property type="protein sequence ID" value="KAK4447979.1"/>
    <property type="molecule type" value="Genomic_DNA"/>
</dbReference>
<accession>A0AAV9GGS7</accession>
<evidence type="ECO:0000313" key="6">
    <source>
        <dbReference type="Proteomes" id="UP001321760"/>
    </source>
</evidence>
<evidence type="ECO:0000256" key="2">
    <source>
        <dbReference type="SAM" id="MobiDB-lite"/>
    </source>
</evidence>
<evidence type="ECO:0000256" key="1">
    <source>
        <dbReference type="ARBA" id="ARBA00022737"/>
    </source>
</evidence>
<feature type="domain" description="Nephrocystin 3-like N-terminal" evidence="4">
    <location>
        <begin position="357"/>
        <end position="511"/>
    </location>
</feature>
<keyword evidence="6" id="KW-1185">Reference proteome</keyword>
<organism evidence="5 6">
    <name type="scientific">Podospora aff. communis PSN243</name>
    <dbReference type="NCBI Taxonomy" id="3040156"/>
    <lineage>
        <taxon>Eukaryota</taxon>
        <taxon>Fungi</taxon>
        <taxon>Dikarya</taxon>
        <taxon>Ascomycota</taxon>
        <taxon>Pezizomycotina</taxon>
        <taxon>Sordariomycetes</taxon>
        <taxon>Sordariomycetidae</taxon>
        <taxon>Sordariales</taxon>
        <taxon>Podosporaceae</taxon>
        <taxon>Podospora</taxon>
    </lineage>
</organism>
<proteinExistence type="predicted"/>
<keyword evidence="1" id="KW-0677">Repeat</keyword>
<feature type="domain" description="DUF7708" evidence="3">
    <location>
        <begin position="112"/>
        <end position="252"/>
    </location>
</feature>
<dbReference type="PANTHER" id="PTHR10039:SF14">
    <property type="entry name" value="NACHT DOMAIN-CONTAINING PROTEIN"/>
    <property type="match status" value="1"/>
</dbReference>
<dbReference type="Pfam" id="PF24883">
    <property type="entry name" value="NPHP3_N"/>
    <property type="match status" value="1"/>
</dbReference>
<feature type="region of interest" description="Disordered" evidence="2">
    <location>
        <begin position="1"/>
        <end position="26"/>
    </location>
</feature>
<evidence type="ECO:0000313" key="5">
    <source>
        <dbReference type="EMBL" id="KAK4447979.1"/>
    </source>
</evidence>